<proteinExistence type="predicted"/>
<reference evidence="1" key="1">
    <citation type="journal article" date="2014" name="Front. Microbiol.">
        <title>High frequency of phylogenetically diverse reductive dehalogenase-homologous genes in deep subseafloor sedimentary metagenomes.</title>
        <authorList>
            <person name="Kawai M."/>
            <person name="Futagami T."/>
            <person name="Toyoda A."/>
            <person name="Takaki Y."/>
            <person name="Nishi S."/>
            <person name="Hori S."/>
            <person name="Arai W."/>
            <person name="Tsubouchi T."/>
            <person name="Morono Y."/>
            <person name="Uchiyama I."/>
            <person name="Ito T."/>
            <person name="Fujiyama A."/>
            <person name="Inagaki F."/>
            <person name="Takami H."/>
        </authorList>
    </citation>
    <scope>NUCLEOTIDE SEQUENCE</scope>
    <source>
        <strain evidence="1">Expedition CK06-06</strain>
    </source>
</reference>
<dbReference type="EMBL" id="BARV01042795">
    <property type="protein sequence ID" value="GAI51025.1"/>
    <property type="molecule type" value="Genomic_DNA"/>
</dbReference>
<accession>X1QJ56</accession>
<gene>
    <name evidence="1" type="ORF">S06H3_64189</name>
</gene>
<dbReference type="AlphaFoldDB" id="X1QJ56"/>
<evidence type="ECO:0000313" key="1">
    <source>
        <dbReference type="EMBL" id="GAI51025.1"/>
    </source>
</evidence>
<name>X1QJ56_9ZZZZ</name>
<feature type="non-terminal residue" evidence="1">
    <location>
        <position position="1"/>
    </location>
</feature>
<organism evidence="1">
    <name type="scientific">marine sediment metagenome</name>
    <dbReference type="NCBI Taxonomy" id="412755"/>
    <lineage>
        <taxon>unclassified sequences</taxon>
        <taxon>metagenomes</taxon>
        <taxon>ecological metagenomes</taxon>
    </lineage>
</organism>
<protein>
    <submittedName>
        <fullName evidence="1">Uncharacterized protein</fullName>
    </submittedName>
</protein>
<sequence>LKEAVVQDIMLSKSFQFPLTKLHEQLVKLILKK</sequence>
<comment type="caution">
    <text evidence="1">The sequence shown here is derived from an EMBL/GenBank/DDBJ whole genome shotgun (WGS) entry which is preliminary data.</text>
</comment>